<sequence>MTDLHQTRHKNKTLAAFLAFLLGALGLQRLYLRGWRDAWLWAHLASLPAALLVALAAPQADNFYKLLPIIVSGLAGFLEALVIGVTADEKWDARYNPQSGRQSDTHWPVAVVLVASMMIGSGGLIATISRLFDLLYTGGAYG</sequence>
<name>A0A844DDC7_9BURK</name>
<accession>A0A844DDC7</accession>
<protein>
    <submittedName>
        <fullName evidence="2">NINE protein</fullName>
    </submittedName>
</protein>
<keyword evidence="3" id="KW-1185">Reference proteome</keyword>
<reference evidence="2 3" key="1">
    <citation type="submission" date="2019-11" db="EMBL/GenBank/DDBJ databases">
        <title>Novel species isolated from a subtropical stream in China.</title>
        <authorList>
            <person name="Lu H."/>
        </authorList>
    </citation>
    <scope>NUCLEOTIDE SEQUENCE [LARGE SCALE GENOMIC DNA]</scope>
    <source>
        <strain evidence="2 3">FT26W</strain>
    </source>
</reference>
<feature type="transmembrane region" description="Helical" evidence="1">
    <location>
        <begin position="38"/>
        <end position="57"/>
    </location>
</feature>
<dbReference type="EMBL" id="WKJL01000011">
    <property type="protein sequence ID" value="MRW85544.1"/>
    <property type="molecule type" value="Genomic_DNA"/>
</dbReference>
<organism evidence="2 3">
    <name type="scientific">Duganella aquatilis</name>
    <dbReference type="NCBI Taxonomy" id="2666082"/>
    <lineage>
        <taxon>Bacteria</taxon>
        <taxon>Pseudomonadati</taxon>
        <taxon>Pseudomonadota</taxon>
        <taxon>Betaproteobacteria</taxon>
        <taxon>Burkholderiales</taxon>
        <taxon>Oxalobacteraceae</taxon>
        <taxon>Telluria group</taxon>
        <taxon>Duganella</taxon>
    </lineage>
</organism>
<feature type="transmembrane region" description="Helical" evidence="1">
    <location>
        <begin position="66"/>
        <end position="87"/>
    </location>
</feature>
<keyword evidence="1" id="KW-0472">Membrane</keyword>
<feature type="transmembrane region" description="Helical" evidence="1">
    <location>
        <begin position="107"/>
        <end position="128"/>
    </location>
</feature>
<evidence type="ECO:0000313" key="3">
    <source>
        <dbReference type="Proteomes" id="UP000439986"/>
    </source>
</evidence>
<keyword evidence="1" id="KW-1133">Transmembrane helix</keyword>
<gene>
    <name evidence="2" type="ORF">GJ698_15790</name>
</gene>
<dbReference type="RefSeq" id="WP_154358684.1">
    <property type="nucleotide sequence ID" value="NZ_WKJL01000011.1"/>
</dbReference>
<evidence type="ECO:0000256" key="1">
    <source>
        <dbReference type="SAM" id="Phobius"/>
    </source>
</evidence>
<feature type="transmembrane region" description="Helical" evidence="1">
    <location>
        <begin position="12"/>
        <end position="32"/>
    </location>
</feature>
<evidence type="ECO:0000313" key="2">
    <source>
        <dbReference type="EMBL" id="MRW85544.1"/>
    </source>
</evidence>
<dbReference type="Proteomes" id="UP000439986">
    <property type="component" value="Unassembled WGS sequence"/>
</dbReference>
<proteinExistence type="predicted"/>
<comment type="caution">
    <text evidence="2">The sequence shown here is derived from an EMBL/GenBank/DDBJ whole genome shotgun (WGS) entry which is preliminary data.</text>
</comment>
<dbReference type="AlphaFoldDB" id="A0A844DDC7"/>
<keyword evidence="1" id="KW-0812">Transmembrane</keyword>